<keyword evidence="2" id="KW-0288">FMN</keyword>
<feature type="domain" description="Luciferase-like" evidence="5">
    <location>
        <begin position="13"/>
        <end position="312"/>
    </location>
</feature>
<evidence type="ECO:0000313" key="7">
    <source>
        <dbReference type="Proteomes" id="UP000019494"/>
    </source>
</evidence>
<dbReference type="PANTHER" id="PTHR42847:SF4">
    <property type="entry name" value="ALKANESULFONATE MONOOXYGENASE-RELATED"/>
    <property type="match status" value="1"/>
</dbReference>
<name>W9GMH9_9MICO</name>
<evidence type="ECO:0000256" key="1">
    <source>
        <dbReference type="ARBA" id="ARBA00022630"/>
    </source>
</evidence>
<keyword evidence="1" id="KW-0285">Flavoprotein</keyword>
<keyword evidence="7" id="KW-1185">Reference proteome</keyword>
<accession>W9GMH9</accession>
<protein>
    <submittedName>
        <fullName evidence="6">Luciferase</fullName>
    </submittedName>
</protein>
<dbReference type="Gene3D" id="3.20.20.30">
    <property type="entry name" value="Luciferase-like domain"/>
    <property type="match status" value="1"/>
</dbReference>
<dbReference type="GO" id="GO:0046306">
    <property type="term" value="P:alkanesulfonate catabolic process"/>
    <property type="evidence" value="ECO:0007669"/>
    <property type="project" value="TreeGrafter"/>
</dbReference>
<evidence type="ECO:0000256" key="4">
    <source>
        <dbReference type="ARBA" id="ARBA00023033"/>
    </source>
</evidence>
<gene>
    <name evidence="6" type="ORF">N864_05555</name>
</gene>
<dbReference type="GO" id="GO:0008726">
    <property type="term" value="F:alkanesulfonate monooxygenase activity"/>
    <property type="evidence" value="ECO:0007669"/>
    <property type="project" value="TreeGrafter"/>
</dbReference>
<reference evidence="7" key="1">
    <citation type="submission" date="2013-08" db="EMBL/GenBank/DDBJ databases">
        <title>Intrasporangium oryzae NRRL B-24470.</title>
        <authorList>
            <person name="Liu H."/>
            <person name="Wang G."/>
        </authorList>
    </citation>
    <scope>NUCLEOTIDE SEQUENCE [LARGE SCALE GENOMIC DNA]</scope>
    <source>
        <strain evidence="7">Q5-1</strain>
    </source>
</reference>
<dbReference type="InterPro" id="IPR036661">
    <property type="entry name" value="Luciferase-like_sf"/>
</dbReference>
<dbReference type="OrthoDB" id="7903015at2"/>
<dbReference type="Pfam" id="PF00296">
    <property type="entry name" value="Bac_luciferase"/>
    <property type="match status" value="1"/>
</dbReference>
<keyword evidence="3" id="KW-0560">Oxidoreductase</keyword>
<evidence type="ECO:0000259" key="5">
    <source>
        <dbReference type="Pfam" id="PF00296"/>
    </source>
</evidence>
<proteinExistence type="predicted"/>
<dbReference type="EMBL" id="AWQS01000015">
    <property type="protein sequence ID" value="EWT07320.1"/>
    <property type="molecule type" value="Genomic_DNA"/>
</dbReference>
<sequence>MTGSREICAGDVRFGLFLSGWLDPAEANPPRRLDAHLSRAAAAETAGFSSVWVGQHFLGAPWPVLDTTAFLGRLCAATKSVELGGIYLLPLAHPVALAEALVSLDHLSGGRLIVGAALGWAPREFAAFGVPMSERVSRFREGLRIMEQLWRSDEPFDFVGRHFELHDVRMLARPVRQQGIPVWVGASSEKAVRRAARLGDTWLASSHTPQEVLADLSSVFQDSLLRAGKDVSRRPLFRHCLVAETDELAVQRFVDAFDSYYRVLGEWGIFSQVVGEGHAQGAGPRLPAGRAIVGSPSAVARQIDEYRALGFDDFVFQVGLPGTAEAWVQESISLLGSEVLPMVQTHAVKEATR</sequence>
<dbReference type="Proteomes" id="UP000019494">
    <property type="component" value="Unassembled WGS sequence"/>
</dbReference>
<keyword evidence="4" id="KW-0503">Monooxygenase</keyword>
<dbReference type="InterPro" id="IPR011251">
    <property type="entry name" value="Luciferase-like_dom"/>
</dbReference>
<organism evidence="6 7">
    <name type="scientific">Intrasporangium chromatireducens Q5-1</name>
    <dbReference type="NCBI Taxonomy" id="584657"/>
    <lineage>
        <taxon>Bacteria</taxon>
        <taxon>Bacillati</taxon>
        <taxon>Actinomycetota</taxon>
        <taxon>Actinomycetes</taxon>
        <taxon>Micrococcales</taxon>
        <taxon>Intrasporangiaceae</taxon>
        <taxon>Intrasporangium</taxon>
    </lineage>
</organism>
<evidence type="ECO:0000256" key="3">
    <source>
        <dbReference type="ARBA" id="ARBA00023002"/>
    </source>
</evidence>
<dbReference type="InterPro" id="IPR050172">
    <property type="entry name" value="SsuD_RutA_monooxygenase"/>
</dbReference>
<evidence type="ECO:0000256" key="2">
    <source>
        <dbReference type="ARBA" id="ARBA00022643"/>
    </source>
</evidence>
<dbReference type="SUPFAM" id="SSF51679">
    <property type="entry name" value="Bacterial luciferase-like"/>
    <property type="match status" value="1"/>
</dbReference>
<evidence type="ECO:0000313" key="6">
    <source>
        <dbReference type="EMBL" id="EWT07320.1"/>
    </source>
</evidence>
<comment type="caution">
    <text evidence="6">The sequence shown here is derived from an EMBL/GenBank/DDBJ whole genome shotgun (WGS) entry which is preliminary data.</text>
</comment>
<dbReference type="RefSeq" id="WP_051518146.1">
    <property type="nucleotide sequence ID" value="NZ_AWQS01000015.1"/>
</dbReference>
<dbReference type="AlphaFoldDB" id="W9GMH9"/>
<dbReference type="PANTHER" id="PTHR42847">
    <property type="entry name" value="ALKANESULFONATE MONOOXYGENASE"/>
    <property type="match status" value="1"/>
</dbReference>